<dbReference type="InterPro" id="IPR019778">
    <property type="entry name" value="Class_I_Hydrophobin_CS"/>
</dbReference>
<dbReference type="InterPro" id="IPR001338">
    <property type="entry name" value="Class_I_Hydrophobin"/>
</dbReference>
<keyword evidence="3 7" id="KW-0134">Cell wall</keyword>
<dbReference type="EMBL" id="MU151505">
    <property type="protein sequence ID" value="KAF9443211.1"/>
    <property type="molecule type" value="Genomic_DNA"/>
</dbReference>
<sequence length="98" mass="9856">PTPTPPPASKCHRNNLYCCKSNSLLAANDPVASFILDALGLTILPVTAVVSLGNGTCNHITAAGVLDNGDTCSQSPVCCQNSFSGLAVIGCSPVTLGV</sequence>
<dbReference type="SMART" id="SM00075">
    <property type="entry name" value="HYDRO"/>
    <property type="match status" value="1"/>
</dbReference>
<keyword evidence="5 7" id="KW-0732">Signal</keyword>
<evidence type="ECO:0000256" key="6">
    <source>
        <dbReference type="ARBA" id="ARBA00023157"/>
    </source>
</evidence>
<comment type="subcellular location">
    <subcellularLocation>
        <location evidence="1 7">Secreted</location>
        <location evidence="1 7">Cell wall</location>
    </subcellularLocation>
</comment>
<accession>A0A9P6BWR7</accession>
<dbReference type="AlphaFoldDB" id="A0A9P6BWR7"/>
<keyword evidence="9" id="KW-1185">Reference proteome</keyword>
<dbReference type="PROSITE" id="PS00956">
    <property type="entry name" value="HYDROPHOBIN"/>
    <property type="match status" value="1"/>
</dbReference>
<evidence type="ECO:0000313" key="9">
    <source>
        <dbReference type="Proteomes" id="UP000807342"/>
    </source>
</evidence>
<dbReference type="OrthoDB" id="4225815at2759"/>
<comment type="caution">
    <text evidence="8">The sequence shown here is derived from an EMBL/GenBank/DDBJ whole genome shotgun (WGS) entry which is preliminary data.</text>
</comment>
<evidence type="ECO:0000256" key="3">
    <source>
        <dbReference type="ARBA" id="ARBA00022512"/>
    </source>
</evidence>
<evidence type="ECO:0000256" key="7">
    <source>
        <dbReference type="RuleBase" id="RU365009"/>
    </source>
</evidence>
<evidence type="ECO:0000256" key="1">
    <source>
        <dbReference type="ARBA" id="ARBA00004191"/>
    </source>
</evidence>
<comment type="similarity">
    <text evidence="2 7">Belongs to the fungal hydrophobin family.</text>
</comment>
<dbReference type="GO" id="GO:0005199">
    <property type="term" value="F:structural constituent of cell wall"/>
    <property type="evidence" value="ECO:0007669"/>
    <property type="project" value="InterPro"/>
</dbReference>
<organism evidence="8 9">
    <name type="scientific">Macrolepiota fuliginosa MF-IS2</name>
    <dbReference type="NCBI Taxonomy" id="1400762"/>
    <lineage>
        <taxon>Eukaryota</taxon>
        <taxon>Fungi</taxon>
        <taxon>Dikarya</taxon>
        <taxon>Basidiomycota</taxon>
        <taxon>Agaricomycotina</taxon>
        <taxon>Agaricomycetes</taxon>
        <taxon>Agaricomycetidae</taxon>
        <taxon>Agaricales</taxon>
        <taxon>Agaricineae</taxon>
        <taxon>Agaricaceae</taxon>
        <taxon>Macrolepiota</taxon>
    </lineage>
</organism>
<evidence type="ECO:0000313" key="8">
    <source>
        <dbReference type="EMBL" id="KAF9443211.1"/>
    </source>
</evidence>
<gene>
    <name evidence="8" type="ORF">P691DRAFT_679982</name>
</gene>
<keyword evidence="4 7" id="KW-0964">Secreted</keyword>
<dbReference type="Proteomes" id="UP000807342">
    <property type="component" value="Unassembled WGS sequence"/>
</dbReference>
<evidence type="ECO:0000256" key="4">
    <source>
        <dbReference type="ARBA" id="ARBA00022525"/>
    </source>
</evidence>
<name>A0A9P6BWR7_9AGAR</name>
<proteinExistence type="inferred from homology"/>
<evidence type="ECO:0000256" key="5">
    <source>
        <dbReference type="ARBA" id="ARBA00022729"/>
    </source>
</evidence>
<dbReference type="Pfam" id="PF01185">
    <property type="entry name" value="Hydrophobin"/>
    <property type="match status" value="1"/>
</dbReference>
<dbReference type="CDD" id="cd23507">
    <property type="entry name" value="hydrophobin_I"/>
    <property type="match status" value="1"/>
</dbReference>
<keyword evidence="6 7" id="KW-1015">Disulfide bond</keyword>
<dbReference type="GO" id="GO:0009277">
    <property type="term" value="C:fungal-type cell wall"/>
    <property type="evidence" value="ECO:0007669"/>
    <property type="project" value="InterPro"/>
</dbReference>
<evidence type="ECO:0000256" key="2">
    <source>
        <dbReference type="ARBA" id="ARBA00010446"/>
    </source>
</evidence>
<feature type="non-terminal residue" evidence="8">
    <location>
        <position position="1"/>
    </location>
</feature>
<protein>
    <recommendedName>
        <fullName evidence="7">Hydrophobin</fullName>
    </recommendedName>
</protein>
<reference evidence="8" key="1">
    <citation type="submission" date="2020-11" db="EMBL/GenBank/DDBJ databases">
        <authorList>
            <consortium name="DOE Joint Genome Institute"/>
            <person name="Ahrendt S."/>
            <person name="Riley R."/>
            <person name="Andreopoulos W."/>
            <person name="Labutti K."/>
            <person name="Pangilinan J."/>
            <person name="Ruiz-Duenas F.J."/>
            <person name="Barrasa J.M."/>
            <person name="Sanchez-Garcia M."/>
            <person name="Camarero S."/>
            <person name="Miyauchi S."/>
            <person name="Serrano A."/>
            <person name="Linde D."/>
            <person name="Babiker R."/>
            <person name="Drula E."/>
            <person name="Ayuso-Fernandez I."/>
            <person name="Pacheco R."/>
            <person name="Padilla G."/>
            <person name="Ferreira P."/>
            <person name="Barriuso J."/>
            <person name="Kellner H."/>
            <person name="Castanera R."/>
            <person name="Alfaro M."/>
            <person name="Ramirez L."/>
            <person name="Pisabarro A.G."/>
            <person name="Kuo A."/>
            <person name="Tritt A."/>
            <person name="Lipzen A."/>
            <person name="He G."/>
            <person name="Yan M."/>
            <person name="Ng V."/>
            <person name="Cullen D."/>
            <person name="Martin F."/>
            <person name="Rosso M.-N."/>
            <person name="Henrissat B."/>
            <person name="Hibbett D."/>
            <person name="Martinez A.T."/>
            <person name="Grigoriev I.V."/>
        </authorList>
    </citation>
    <scope>NUCLEOTIDE SEQUENCE</scope>
    <source>
        <strain evidence="8">MF-IS2</strain>
    </source>
</reference>